<name>A0A1H4S512_9BRAD</name>
<accession>A0A1H4S512</accession>
<evidence type="ECO:0000313" key="1">
    <source>
        <dbReference type="EMBL" id="SEC38951.1"/>
    </source>
</evidence>
<proteinExistence type="predicted"/>
<dbReference type="AlphaFoldDB" id="A0A1H4S512"/>
<sequence>MQLVSTLTCPACGFAATETMPTDACQFFYDCRGCGTRLKPLAGDCCVFCSYGTVPCPPVQTRGECCGGPGPA</sequence>
<dbReference type="RefSeq" id="WP_092115117.1">
    <property type="nucleotide sequence ID" value="NZ_FNTH01000001.1"/>
</dbReference>
<dbReference type="Proteomes" id="UP000198992">
    <property type="component" value="Unassembled WGS sequence"/>
</dbReference>
<evidence type="ECO:0000313" key="2">
    <source>
        <dbReference type="Proteomes" id="UP000198992"/>
    </source>
</evidence>
<gene>
    <name evidence="1" type="ORF">SAMN05444164_1718</name>
</gene>
<dbReference type="NCBIfam" id="NF041374">
    <property type="entry name" value="GDCCVxC"/>
    <property type="match status" value="1"/>
</dbReference>
<dbReference type="OrthoDB" id="332228at2"/>
<reference evidence="1 2" key="1">
    <citation type="submission" date="2016-10" db="EMBL/GenBank/DDBJ databases">
        <authorList>
            <person name="de Groot N.N."/>
        </authorList>
    </citation>
    <scope>NUCLEOTIDE SEQUENCE [LARGE SCALE GENOMIC DNA]</scope>
    <source>
        <strain evidence="1 2">MT12</strain>
    </source>
</reference>
<protein>
    <submittedName>
        <fullName evidence="1">Uncharacterized protein</fullName>
    </submittedName>
</protein>
<organism evidence="1 2">
    <name type="scientific">Bradyrhizobium erythrophlei</name>
    <dbReference type="NCBI Taxonomy" id="1437360"/>
    <lineage>
        <taxon>Bacteria</taxon>
        <taxon>Pseudomonadati</taxon>
        <taxon>Pseudomonadota</taxon>
        <taxon>Alphaproteobacteria</taxon>
        <taxon>Hyphomicrobiales</taxon>
        <taxon>Nitrobacteraceae</taxon>
        <taxon>Bradyrhizobium</taxon>
    </lineage>
</organism>
<dbReference type="EMBL" id="FNTH01000001">
    <property type="protein sequence ID" value="SEC38951.1"/>
    <property type="molecule type" value="Genomic_DNA"/>
</dbReference>
<dbReference type="InterPro" id="IPR047677">
    <property type="entry name" value="GDCCVxC"/>
</dbReference>